<feature type="compositionally biased region" description="Basic and acidic residues" evidence="1">
    <location>
        <begin position="66"/>
        <end position="87"/>
    </location>
</feature>
<feature type="compositionally biased region" description="Polar residues" evidence="1">
    <location>
        <begin position="1"/>
        <end position="14"/>
    </location>
</feature>
<feature type="region of interest" description="Disordered" evidence="1">
    <location>
        <begin position="203"/>
        <end position="273"/>
    </location>
</feature>
<dbReference type="HOGENOM" id="CLU_531154_0_0_1"/>
<feature type="compositionally biased region" description="Polar residues" evidence="1">
    <location>
        <begin position="373"/>
        <end position="385"/>
    </location>
</feature>
<evidence type="ECO:0000313" key="2">
    <source>
        <dbReference type="EMBL" id="EXX73002.1"/>
    </source>
</evidence>
<dbReference type="EMBL" id="JEMT01014909">
    <property type="protein sequence ID" value="EXX73002.1"/>
    <property type="molecule type" value="Genomic_DNA"/>
</dbReference>
<feature type="compositionally biased region" description="Basic residues" evidence="1">
    <location>
        <begin position="256"/>
        <end position="266"/>
    </location>
</feature>
<organism evidence="2 3">
    <name type="scientific">Rhizophagus irregularis (strain DAOM 197198w)</name>
    <name type="common">Glomus intraradices</name>
    <dbReference type="NCBI Taxonomy" id="1432141"/>
    <lineage>
        <taxon>Eukaryota</taxon>
        <taxon>Fungi</taxon>
        <taxon>Fungi incertae sedis</taxon>
        <taxon>Mucoromycota</taxon>
        <taxon>Glomeromycotina</taxon>
        <taxon>Glomeromycetes</taxon>
        <taxon>Glomerales</taxon>
        <taxon>Glomeraceae</taxon>
        <taxon>Rhizophagus</taxon>
    </lineage>
</organism>
<feature type="compositionally biased region" description="Low complexity" evidence="1">
    <location>
        <begin position="240"/>
        <end position="249"/>
    </location>
</feature>
<evidence type="ECO:0000256" key="1">
    <source>
        <dbReference type="SAM" id="MobiDB-lite"/>
    </source>
</evidence>
<comment type="caution">
    <text evidence="2">The sequence shown here is derived from an EMBL/GenBank/DDBJ whole genome shotgun (WGS) entry which is preliminary data.</text>
</comment>
<feature type="compositionally biased region" description="Polar residues" evidence="1">
    <location>
        <begin position="222"/>
        <end position="234"/>
    </location>
</feature>
<keyword evidence="3" id="KW-1185">Reference proteome</keyword>
<protein>
    <submittedName>
        <fullName evidence="2">Uncharacterized protein</fullName>
    </submittedName>
</protein>
<dbReference type="Proteomes" id="UP000022910">
    <property type="component" value="Unassembled WGS sequence"/>
</dbReference>
<feature type="region of interest" description="Disordered" evidence="1">
    <location>
        <begin position="290"/>
        <end position="351"/>
    </location>
</feature>
<accession>A0A015JTT6</accession>
<name>A0A015JTT6_RHIIW</name>
<gene>
    <name evidence="2" type="ORF">RirG_064200</name>
</gene>
<dbReference type="AlphaFoldDB" id="A0A015JTT6"/>
<dbReference type="OrthoDB" id="2587563at2759"/>
<reference evidence="2 3" key="1">
    <citation type="submission" date="2014-02" db="EMBL/GenBank/DDBJ databases">
        <title>Single nucleus genome sequencing reveals high similarity among nuclei of an endomycorrhizal fungus.</title>
        <authorList>
            <person name="Lin K."/>
            <person name="Geurts R."/>
            <person name="Zhang Z."/>
            <person name="Limpens E."/>
            <person name="Saunders D.G."/>
            <person name="Mu D."/>
            <person name="Pang E."/>
            <person name="Cao H."/>
            <person name="Cha H."/>
            <person name="Lin T."/>
            <person name="Zhou Q."/>
            <person name="Shang Y."/>
            <person name="Li Y."/>
            <person name="Ivanov S."/>
            <person name="Sharma T."/>
            <person name="Velzen R.V."/>
            <person name="Ruijter N.D."/>
            <person name="Aanen D.K."/>
            <person name="Win J."/>
            <person name="Kamoun S."/>
            <person name="Bisseling T."/>
            <person name="Huang S."/>
        </authorList>
    </citation>
    <scope>NUCLEOTIDE SEQUENCE [LARGE SCALE GENOMIC DNA]</scope>
    <source>
        <strain evidence="3">DAOM197198w</strain>
    </source>
</reference>
<feature type="region of interest" description="Disordered" evidence="1">
    <location>
        <begin position="370"/>
        <end position="407"/>
    </location>
</feature>
<feature type="compositionally biased region" description="Polar residues" evidence="1">
    <location>
        <begin position="325"/>
        <end position="334"/>
    </location>
</feature>
<feature type="compositionally biased region" description="Low complexity" evidence="1">
    <location>
        <begin position="23"/>
        <end position="36"/>
    </location>
</feature>
<proteinExistence type="predicted"/>
<dbReference type="STRING" id="1432141.A0A015JTT6"/>
<feature type="region of interest" description="Disordered" evidence="1">
    <location>
        <begin position="1"/>
        <end position="87"/>
    </location>
</feature>
<sequence length="513" mass="55676">MRKSTVRGSTTRGDSSIRGGKTRGSASGRGSSTSKSINTLTARGGSDASPIRNTVVARGGLANRGKGKDPLLRTRDDSIEKNSSKKGEKKIYKVSLTNAIVKKLIAAKSRGIQMKINVSNVPDKMEIDAGEGEKIQLNLSSPKKVEMIYIRNDNIVEPIGNIIGCVSTTMESHEAAKRDLTIKKMMKESYEEESKRKRRVQVLEINKIPSEQGKTKSKRQKNNAGSSIKVQQSPPVAYLSSSKVSSQLSNITRGSKPLRGKTRGGRTKTSIGTTVVTEVTDVNDESTITTASVRGGNVTRSGKTTGGGKSTRGRGAKTTIPDAQKVSTFQSTTAARGKRGRPAGVTNRTTRGAKTNNTMATRTSTTAFKASATVKNDNDQLSMSEGTTSSSSKKGKGKTNGQPALSEWKPGQTITILTEFKQARKICEEMENDIQEVIDDLGAYESCYNTYISSIKNVSKGSNHDLLREIEKQFGEGSQANKLMQKYLQLEKDIKIIYDELWRAAKEGPIYEN</sequence>
<dbReference type="SMR" id="A0A015JTT6"/>
<evidence type="ECO:0000313" key="3">
    <source>
        <dbReference type="Proteomes" id="UP000022910"/>
    </source>
</evidence>